<evidence type="ECO:0000259" key="2">
    <source>
        <dbReference type="Pfam" id="PF12825"/>
    </source>
</evidence>
<dbReference type="AlphaFoldDB" id="A0A1Y2B3T5"/>
<feature type="region of interest" description="Disordered" evidence="1">
    <location>
        <begin position="571"/>
        <end position="598"/>
    </location>
</feature>
<dbReference type="EMBL" id="MCGO01000092">
    <property type="protein sequence ID" value="ORY28745.1"/>
    <property type="molecule type" value="Genomic_DNA"/>
</dbReference>
<feature type="compositionally biased region" description="Low complexity" evidence="1">
    <location>
        <begin position="571"/>
        <end position="585"/>
    </location>
</feature>
<dbReference type="Proteomes" id="UP000193642">
    <property type="component" value="Unassembled WGS sequence"/>
</dbReference>
<proteinExistence type="predicted"/>
<evidence type="ECO:0000313" key="4">
    <source>
        <dbReference type="Proteomes" id="UP000193642"/>
    </source>
</evidence>
<name>A0A1Y2B3T5_9FUNG</name>
<dbReference type="OrthoDB" id="2117459at2759"/>
<feature type="domain" description="PX" evidence="2">
    <location>
        <begin position="317"/>
        <end position="406"/>
    </location>
</feature>
<sequence>MSEEETEVFEEAGSEWDSGIEETPEAAAGALAAVVTDEELDSEVVQRLVLRYVLGAQLMTSEFVSFFGLEASSVLTTQPLKGMSLVYWTAPSTPTPPNPHNINHLNQEQEQGLKTLPPLSNSGYRRWIRRLPWLAGNGSAYLAALDGHVDAAFRTAVAAWLRATQFDVLGFAKHHYALFLLAYSPSLSFNSKALQRLAATVTPTGRFTTYPTSTQHVHKSHLHIHTLPNPIQQLRYESLSLSFTQFLRLGADIILLIDPSKRSTPPHPSDPYPYATNLFDLCKDAQQLHQVHPLLQDWVHALAKALAIGFENILDDEGWRGKARRVWAKMPLTLVVTSLRLINPVPFVETLLRIFIWKPPGGLHSLLQSLAGVICSMSKTRAEVKALRAKVSPQNRTDIEKTMNHLWESTKTSISSTPQDEQRVLDALRDAGVFVNETYRDSNDEEYNLNTRYARLLLRQKEKTLFIDCLGSDEFTSLIVHVIKFLPPILKELWDCIHMADLLQSLFDSLTEMLEIMGRYDKEEEVDLSSNLENDVASISTKPGPPTTIPDRPPTSFTFSSIASSVYRASTSSLTPTTPTTPTAATDKDSIHSTYSTTSSLPKKEVSQSLYESTITKLEAQLYKFAEHFYPAFHKLSHRAPNGPIGMHAMADWFAREFGEGMREFVREEKAGEATPIVTTLSTVYGSGTKKRCVLDISALDAAEPVANSTRFTDLWVDVEAVTVGLVVVGIDENGWVRRGTSGDFFPMEESVLGGEALDMFRRELMDMVGEVDEDEEKRMEEEYQERKKKLSSSSSFFGGVLGSAGGSRNDVRNGPLRQPSTASLRSFDSSSSKKKGWF</sequence>
<dbReference type="Pfam" id="PF12825">
    <property type="entry name" value="DUF3818"/>
    <property type="match status" value="1"/>
</dbReference>
<comment type="caution">
    <text evidence="3">The sequence shown here is derived from an EMBL/GenBank/DDBJ whole genome shotgun (WGS) entry which is preliminary data.</text>
</comment>
<reference evidence="3 4" key="1">
    <citation type="submission" date="2016-07" db="EMBL/GenBank/DDBJ databases">
        <title>Pervasive Adenine N6-methylation of Active Genes in Fungi.</title>
        <authorList>
            <consortium name="DOE Joint Genome Institute"/>
            <person name="Mondo S.J."/>
            <person name="Dannebaum R.O."/>
            <person name="Kuo R.C."/>
            <person name="Labutti K."/>
            <person name="Haridas S."/>
            <person name="Kuo A."/>
            <person name="Salamov A."/>
            <person name="Ahrendt S.R."/>
            <person name="Lipzen A."/>
            <person name="Sullivan W."/>
            <person name="Andreopoulos W.B."/>
            <person name="Clum A."/>
            <person name="Lindquist E."/>
            <person name="Daum C."/>
            <person name="Ramamoorthy G.K."/>
            <person name="Gryganskyi A."/>
            <person name="Culley D."/>
            <person name="Magnuson J.K."/>
            <person name="James T.Y."/>
            <person name="O'Malley M.A."/>
            <person name="Stajich J.E."/>
            <person name="Spatafora J.W."/>
            <person name="Visel A."/>
            <person name="Grigoriev I.V."/>
        </authorList>
    </citation>
    <scope>NUCLEOTIDE SEQUENCE [LARGE SCALE GENOMIC DNA]</scope>
    <source>
        <strain evidence="3 4">JEL800</strain>
    </source>
</reference>
<feature type="region of interest" description="Disordered" evidence="1">
    <location>
        <begin position="772"/>
        <end position="839"/>
    </location>
</feature>
<accession>A0A1Y2B3T5</accession>
<evidence type="ECO:0000313" key="3">
    <source>
        <dbReference type="EMBL" id="ORY28745.1"/>
    </source>
</evidence>
<feature type="compositionally biased region" description="Low complexity" evidence="1">
    <location>
        <begin position="821"/>
        <end position="831"/>
    </location>
</feature>
<organism evidence="3 4">
    <name type="scientific">Rhizoclosmatium globosum</name>
    <dbReference type="NCBI Taxonomy" id="329046"/>
    <lineage>
        <taxon>Eukaryota</taxon>
        <taxon>Fungi</taxon>
        <taxon>Fungi incertae sedis</taxon>
        <taxon>Chytridiomycota</taxon>
        <taxon>Chytridiomycota incertae sedis</taxon>
        <taxon>Chytridiomycetes</taxon>
        <taxon>Chytridiales</taxon>
        <taxon>Chytriomycetaceae</taxon>
        <taxon>Rhizoclosmatium</taxon>
    </lineage>
</organism>
<protein>
    <recommendedName>
        <fullName evidence="2">PX domain-containing protein</fullName>
    </recommendedName>
</protein>
<evidence type="ECO:0000256" key="1">
    <source>
        <dbReference type="SAM" id="MobiDB-lite"/>
    </source>
</evidence>
<dbReference type="InterPro" id="IPR024554">
    <property type="entry name" value="LEC1-like_C"/>
</dbReference>
<feature type="compositionally biased region" description="Basic and acidic residues" evidence="1">
    <location>
        <begin position="777"/>
        <end position="786"/>
    </location>
</feature>
<gene>
    <name evidence="3" type="ORF">BCR33DRAFT_857923</name>
</gene>
<keyword evidence="4" id="KW-1185">Reference proteome</keyword>